<dbReference type="eggNOG" id="COG1073">
    <property type="taxonomic scope" value="Bacteria"/>
</dbReference>
<dbReference type="InterPro" id="IPR029058">
    <property type="entry name" value="AB_hydrolase_fold"/>
</dbReference>
<evidence type="ECO:0000313" key="4">
    <source>
        <dbReference type="Proteomes" id="UP000006512"/>
    </source>
</evidence>
<dbReference type="Proteomes" id="UP000006512">
    <property type="component" value="Unassembled WGS sequence"/>
</dbReference>
<dbReference type="InterPro" id="IPR022742">
    <property type="entry name" value="Hydrolase_4"/>
</dbReference>
<evidence type="ECO:0000259" key="2">
    <source>
        <dbReference type="Pfam" id="PF12146"/>
    </source>
</evidence>
<dbReference type="EMBL" id="GL883077">
    <property type="protein sequence ID" value="EGF93043.1"/>
    <property type="molecule type" value="Genomic_DNA"/>
</dbReference>
<evidence type="ECO:0000313" key="3">
    <source>
        <dbReference type="EMBL" id="EGF93043.1"/>
    </source>
</evidence>
<dbReference type="InterPro" id="IPR052382">
    <property type="entry name" value="ABHD10_acyl-thioesterase"/>
</dbReference>
<name>F4QIY0_9CAUL</name>
<dbReference type="HOGENOM" id="CLU_066961_0_0_5"/>
<dbReference type="Gene3D" id="3.40.50.1820">
    <property type="entry name" value="alpha/beta hydrolase"/>
    <property type="match status" value="1"/>
</dbReference>
<dbReference type="OrthoDB" id="9813296at2"/>
<gene>
    <name evidence="3" type="ORF">ABI_14820</name>
</gene>
<reference evidence="4" key="1">
    <citation type="submission" date="2011-03" db="EMBL/GenBank/DDBJ databases">
        <title>Draft genome sequence of Brevundimonas diminuta.</title>
        <authorList>
            <person name="Brown P.J.B."/>
            <person name="Buechlein A."/>
            <person name="Hemmerich C."/>
            <person name="Brun Y.V."/>
        </authorList>
    </citation>
    <scope>NUCLEOTIDE SEQUENCE [LARGE SCALE GENOMIC DNA]</scope>
    <source>
        <strain evidence="4">C19</strain>
    </source>
</reference>
<protein>
    <submittedName>
        <fullName evidence="3">CinI</fullName>
    </submittedName>
</protein>
<dbReference type="SUPFAM" id="SSF53474">
    <property type="entry name" value="alpha/beta-Hydrolases"/>
    <property type="match status" value="1"/>
</dbReference>
<dbReference type="RefSeq" id="WP_006272228.1">
    <property type="nucleotide sequence ID" value="NZ_GL883077.1"/>
</dbReference>
<proteinExistence type="predicted"/>
<keyword evidence="4" id="KW-1185">Reference proteome</keyword>
<accession>F4QIY0</accession>
<dbReference type="PANTHER" id="PTHR16138">
    <property type="entry name" value="MYCOPHENOLIC ACID ACYL-GLUCURONIDE ESTERASE, MITOCHONDRIAL"/>
    <property type="match status" value="1"/>
</dbReference>
<dbReference type="Pfam" id="PF12146">
    <property type="entry name" value="Hydrolase_4"/>
    <property type="match status" value="1"/>
</dbReference>
<keyword evidence="1" id="KW-0378">Hydrolase</keyword>
<evidence type="ECO:0000256" key="1">
    <source>
        <dbReference type="ARBA" id="ARBA00022801"/>
    </source>
</evidence>
<organism evidence="3 4">
    <name type="scientific">Asticcacaulis biprosthecium C19</name>
    <dbReference type="NCBI Taxonomy" id="715226"/>
    <lineage>
        <taxon>Bacteria</taxon>
        <taxon>Pseudomonadati</taxon>
        <taxon>Pseudomonadota</taxon>
        <taxon>Alphaproteobacteria</taxon>
        <taxon>Caulobacterales</taxon>
        <taxon>Caulobacteraceae</taxon>
        <taxon>Asticcacaulis</taxon>
    </lineage>
</organism>
<feature type="domain" description="Serine aminopeptidase S33" evidence="2">
    <location>
        <begin position="56"/>
        <end position="140"/>
    </location>
</feature>
<dbReference type="PANTHER" id="PTHR16138:SF7">
    <property type="entry name" value="PALMITOYL-PROTEIN THIOESTERASE ABHD10, MITOCHONDRIAL"/>
    <property type="match status" value="1"/>
</dbReference>
<sequence length="253" mass="27359">MLTPSFFDTPSFLESSGGDRIAYRHLRGDGPTILWLGGFLSDMNGNKIAAISTVAAARGWDFLCFDYFAHGETGGAFEEARVGRWRDNVLAVADSLTQGPVVAVGSSMGGHMLSLLIRERPGKVQAAGFLAPAADFATKLMLPSLSPEDRQQLEATGVHMMPGYDRPVPLSQAFFDEAAGHEVLNAPIAFDGPVRVLHGMKDALVPWQHGVRLAEAFSTSDAQIRLVKDGDHRLSREQDLALLVQMVGELRAD</sequence>
<dbReference type="AlphaFoldDB" id="F4QIY0"/>
<dbReference type="STRING" id="715226.ABI_14820"/>
<dbReference type="GO" id="GO:0016787">
    <property type="term" value="F:hydrolase activity"/>
    <property type="evidence" value="ECO:0007669"/>
    <property type="project" value="UniProtKB-KW"/>
</dbReference>